<comment type="caution">
    <text evidence="2">The sequence shown here is derived from an EMBL/GenBank/DDBJ whole genome shotgun (WGS) entry which is preliminary data.</text>
</comment>
<keyword evidence="1" id="KW-1133">Transmembrane helix</keyword>
<protein>
    <submittedName>
        <fullName evidence="2">Uncharacterized protein</fullName>
    </submittedName>
</protein>
<proteinExistence type="predicted"/>
<reference evidence="2 3" key="1">
    <citation type="submission" date="2024-01" db="EMBL/GenBank/DDBJ databases">
        <title>The genomes of 5 underutilized Papilionoideae crops provide insights into root nodulation and disease resistanc.</title>
        <authorList>
            <person name="Yuan L."/>
        </authorList>
    </citation>
    <scope>NUCLEOTIDE SEQUENCE [LARGE SCALE GENOMIC DNA]</scope>
    <source>
        <strain evidence="2">ZHUSHIDOU_FW_LH</strain>
        <tissue evidence="2">Leaf</tissue>
    </source>
</reference>
<keyword evidence="3" id="KW-1185">Reference proteome</keyword>
<name>A0AAN9E0F8_CROPI</name>
<sequence>MWIYGSFGWIYISSSSFIYFVCMTIHHDSNLFLNHMHSYNIHFLFICSRHGSSATIVGSSSPTVVPLLHMEKLLFKIGKRWE</sequence>
<feature type="transmembrane region" description="Helical" evidence="1">
    <location>
        <begin position="6"/>
        <end position="26"/>
    </location>
</feature>
<dbReference type="AlphaFoldDB" id="A0AAN9E0F8"/>
<gene>
    <name evidence="2" type="ORF">RIF29_38769</name>
</gene>
<keyword evidence="1" id="KW-0812">Transmembrane</keyword>
<accession>A0AAN9E0F8</accession>
<evidence type="ECO:0000313" key="3">
    <source>
        <dbReference type="Proteomes" id="UP001372338"/>
    </source>
</evidence>
<dbReference type="EMBL" id="JAYWIO010000008">
    <property type="protein sequence ID" value="KAK7243954.1"/>
    <property type="molecule type" value="Genomic_DNA"/>
</dbReference>
<evidence type="ECO:0000313" key="2">
    <source>
        <dbReference type="EMBL" id="KAK7243954.1"/>
    </source>
</evidence>
<organism evidence="2 3">
    <name type="scientific">Crotalaria pallida</name>
    <name type="common">Smooth rattlebox</name>
    <name type="synonym">Crotalaria striata</name>
    <dbReference type="NCBI Taxonomy" id="3830"/>
    <lineage>
        <taxon>Eukaryota</taxon>
        <taxon>Viridiplantae</taxon>
        <taxon>Streptophyta</taxon>
        <taxon>Embryophyta</taxon>
        <taxon>Tracheophyta</taxon>
        <taxon>Spermatophyta</taxon>
        <taxon>Magnoliopsida</taxon>
        <taxon>eudicotyledons</taxon>
        <taxon>Gunneridae</taxon>
        <taxon>Pentapetalae</taxon>
        <taxon>rosids</taxon>
        <taxon>fabids</taxon>
        <taxon>Fabales</taxon>
        <taxon>Fabaceae</taxon>
        <taxon>Papilionoideae</taxon>
        <taxon>50 kb inversion clade</taxon>
        <taxon>genistoids sensu lato</taxon>
        <taxon>core genistoids</taxon>
        <taxon>Crotalarieae</taxon>
        <taxon>Crotalaria</taxon>
    </lineage>
</organism>
<dbReference type="Proteomes" id="UP001372338">
    <property type="component" value="Unassembled WGS sequence"/>
</dbReference>
<evidence type="ECO:0000256" key="1">
    <source>
        <dbReference type="SAM" id="Phobius"/>
    </source>
</evidence>
<keyword evidence="1" id="KW-0472">Membrane</keyword>